<dbReference type="PANTHER" id="PTHR35807">
    <property type="entry name" value="TRANSCRIPTIONAL REGULATOR REDD-RELATED"/>
    <property type="match status" value="1"/>
</dbReference>
<name>A0A495XNS0_9PSEU</name>
<comment type="similarity">
    <text evidence="1">Belongs to the AfsR/DnrI/RedD regulatory family.</text>
</comment>
<dbReference type="Pfam" id="PF03704">
    <property type="entry name" value="BTAD"/>
    <property type="match status" value="1"/>
</dbReference>
<dbReference type="CDD" id="cd15831">
    <property type="entry name" value="BTAD"/>
    <property type="match status" value="1"/>
</dbReference>
<dbReference type="Pfam" id="PF13424">
    <property type="entry name" value="TPR_12"/>
    <property type="match status" value="1"/>
</dbReference>
<evidence type="ECO:0000256" key="2">
    <source>
        <dbReference type="ARBA" id="ARBA00023015"/>
    </source>
</evidence>
<sequence length="1030" mass="110073">MPGEAGVAVEIALLGEVTAHVDGQPVRLGPARQRCVLAALAVDAGRLVPADRLVERVWGADTPRRGRATLHSHISRLRGAFAGALTVVHRSGGYTLELDQADRAVDLLRFRALRDRARRADDDARRVAPLVEALALWRGEPLTGVSGLWAEGERDRWQQERWAAELDLVDARLSDGQGEELVAQLSAWAARHPLDERVAGRYMLALHRAGRTADALAHYRHLREQLVEELGTDPGTALRDLHRRILDTDPALAPTPPAIGGGTPATAAEPVPRQLPAPPRWFTGRAAELARLDRASTAAPGTDPRPSATSTGTPGAGTGTSAAGPQPSATGAGAPGSGAGAPETGAGAPGSGAGALETGAGAPGTGAGAPGAATVVISAIGGAGGVGKTWLALAWAHRHLDRFPDGHLFTDLRGFAPTEQPVAADAALFGFLTALGVAPDRIPADLDARAALYRSLVAGRRMLVVLDNAATAEQVVPLLPGSPTCTVLVTSRRRLASLIDRHGARHLQLDVLDHAEARALLAARLGADRVAAEPDAVDELVELCGGYPLALSITARDAATRPAVPLAEIAAELRELGLEMLDHDTDPAASLPVVLSWSLRRLTDEQRTVFGLLGIAPGPDTTPPAVAALTGLPAARARRALSALEEASLLERLPGGRYAMHDLVRDYAATTAHALPDGVREAALVRVADFHLHTAFAADRLLEPHRELLHPGPPAPGVHPHPLPDAAAAIAWLEAEHATLLATQRAAVALGRHHVVWHLARALDTFHFRRGHRRDALTAWRAALDAAAHLPDPTARSRAHRLVGRAYSRLGGHDEAIGHLDRSLTLAVRHHDPAEQAHTYRALTVAWKRRDDRKALEYARHSLDLYRTLDRPVWEADALNQVARLAASLGDLDTARDHCRAALTLFRRHHDPVGEADALAILGSIAHRTGDHRQSVEHYHQALAVYRTHGDTYQVADALDSVGHPHSALGRHDRAHEVWREALRLYRDQGRDEEAERVRRRLDDLRGTTRTGSDAHLPRGAPRTAEPARP</sequence>
<evidence type="ECO:0000313" key="9">
    <source>
        <dbReference type="EMBL" id="RKT74855.1"/>
    </source>
</evidence>
<keyword evidence="3 6" id="KW-0238">DNA-binding</keyword>
<reference evidence="9 10" key="1">
    <citation type="submission" date="2018-10" db="EMBL/GenBank/DDBJ databases">
        <title>Sequencing the genomes of 1000 actinobacteria strains.</title>
        <authorList>
            <person name="Klenk H.-P."/>
        </authorList>
    </citation>
    <scope>NUCLEOTIDE SEQUENCE [LARGE SCALE GENOMIC DNA]</scope>
    <source>
        <strain evidence="9 10">DSM 43911</strain>
    </source>
</reference>
<dbReference type="PROSITE" id="PS51755">
    <property type="entry name" value="OMPR_PHOB"/>
    <property type="match status" value="1"/>
</dbReference>
<dbReference type="PROSITE" id="PS50005">
    <property type="entry name" value="TPR"/>
    <property type="match status" value="3"/>
</dbReference>
<proteinExistence type="inferred from homology"/>
<dbReference type="GO" id="GO:0006355">
    <property type="term" value="P:regulation of DNA-templated transcription"/>
    <property type="evidence" value="ECO:0007669"/>
    <property type="project" value="InterPro"/>
</dbReference>
<dbReference type="InterPro" id="IPR005158">
    <property type="entry name" value="BTAD"/>
</dbReference>
<dbReference type="SMART" id="SM01043">
    <property type="entry name" value="BTAD"/>
    <property type="match status" value="1"/>
</dbReference>
<feature type="compositionally biased region" description="Basic and acidic residues" evidence="7">
    <location>
        <begin position="990"/>
        <end position="1007"/>
    </location>
</feature>
<dbReference type="InterPro" id="IPR011990">
    <property type="entry name" value="TPR-like_helical_dom_sf"/>
</dbReference>
<feature type="DNA-binding region" description="OmpR/PhoB-type" evidence="6">
    <location>
        <begin position="1"/>
        <end position="98"/>
    </location>
</feature>
<dbReference type="GO" id="GO:0000160">
    <property type="term" value="P:phosphorelay signal transduction system"/>
    <property type="evidence" value="ECO:0007669"/>
    <property type="project" value="InterPro"/>
</dbReference>
<feature type="region of interest" description="Disordered" evidence="7">
    <location>
        <begin position="295"/>
        <end position="368"/>
    </location>
</feature>
<feature type="compositionally biased region" description="Low complexity" evidence="7">
    <location>
        <begin position="306"/>
        <end position="332"/>
    </location>
</feature>
<dbReference type="SUPFAM" id="SSF52540">
    <property type="entry name" value="P-loop containing nucleoside triphosphate hydrolases"/>
    <property type="match status" value="1"/>
</dbReference>
<dbReference type="GO" id="GO:0003677">
    <property type="term" value="F:DNA binding"/>
    <property type="evidence" value="ECO:0007669"/>
    <property type="project" value="UniProtKB-UniRule"/>
</dbReference>
<dbReference type="InterPro" id="IPR019734">
    <property type="entry name" value="TPR_rpt"/>
</dbReference>
<feature type="repeat" description="TPR" evidence="5">
    <location>
        <begin position="797"/>
        <end position="830"/>
    </location>
</feature>
<evidence type="ECO:0000256" key="1">
    <source>
        <dbReference type="ARBA" id="ARBA00005820"/>
    </source>
</evidence>
<protein>
    <submittedName>
        <fullName evidence="9">DNA-binding SARP family transcriptional activator</fullName>
    </submittedName>
</protein>
<feature type="domain" description="OmpR/PhoB-type" evidence="8">
    <location>
        <begin position="1"/>
        <end position="98"/>
    </location>
</feature>
<evidence type="ECO:0000259" key="8">
    <source>
        <dbReference type="PROSITE" id="PS51755"/>
    </source>
</evidence>
<dbReference type="PRINTS" id="PR00364">
    <property type="entry name" value="DISEASERSIST"/>
</dbReference>
<feature type="region of interest" description="Disordered" evidence="7">
    <location>
        <begin position="249"/>
        <end position="279"/>
    </location>
</feature>
<evidence type="ECO:0000256" key="4">
    <source>
        <dbReference type="ARBA" id="ARBA00023163"/>
    </source>
</evidence>
<feature type="region of interest" description="Disordered" evidence="7">
    <location>
        <begin position="990"/>
        <end position="1030"/>
    </location>
</feature>
<dbReference type="PANTHER" id="PTHR35807:SF1">
    <property type="entry name" value="TRANSCRIPTIONAL REGULATOR REDD"/>
    <property type="match status" value="1"/>
</dbReference>
<evidence type="ECO:0000256" key="6">
    <source>
        <dbReference type="PROSITE-ProRule" id="PRU01091"/>
    </source>
</evidence>
<accession>A0A495XNS0</accession>
<keyword evidence="5" id="KW-0802">TPR repeat</keyword>
<dbReference type="InterPro" id="IPR051677">
    <property type="entry name" value="AfsR-DnrI-RedD_regulator"/>
</dbReference>
<feature type="repeat" description="TPR" evidence="5">
    <location>
        <begin position="916"/>
        <end position="949"/>
    </location>
</feature>
<keyword evidence="4" id="KW-0804">Transcription</keyword>
<keyword evidence="10" id="KW-1185">Reference proteome</keyword>
<dbReference type="AlphaFoldDB" id="A0A495XNS0"/>
<dbReference type="Proteomes" id="UP000272729">
    <property type="component" value="Unassembled WGS sequence"/>
</dbReference>
<dbReference type="SMART" id="SM00028">
    <property type="entry name" value="TPR"/>
    <property type="match status" value="4"/>
</dbReference>
<evidence type="ECO:0000313" key="10">
    <source>
        <dbReference type="Proteomes" id="UP000272729"/>
    </source>
</evidence>
<dbReference type="InterPro" id="IPR027417">
    <property type="entry name" value="P-loop_NTPase"/>
</dbReference>
<evidence type="ECO:0000256" key="5">
    <source>
        <dbReference type="PROSITE-ProRule" id="PRU00339"/>
    </source>
</evidence>
<dbReference type="InterPro" id="IPR016032">
    <property type="entry name" value="Sig_transdc_resp-reg_C-effctor"/>
</dbReference>
<feature type="repeat" description="TPR" evidence="5">
    <location>
        <begin position="956"/>
        <end position="989"/>
    </location>
</feature>
<dbReference type="SUPFAM" id="SSF48452">
    <property type="entry name" value="TPR-like"/>
    <property type="match status" value="3"/>
</dbReference>
<dbReference type="InterPro" id="IPR036388">
    <property type="entry name" value="WH-like_DNA-bd_sf"/>
</dbReference>
<dbReference type="Pfam" id="PF00486">
    <property type="entry name" value="Trans_reg_C"/>
    <property type="match status" value="1"/>
</dbReference>
<dbReference type="SMART" id="SM00862">
    <property type="entry name" value="Trans_reg_C"/>
    <property type="match status" value="1"/>
</dbReference>
<organism evidence="9 10">
    <name type="scientific">Saccharothrix variisporea</name>
    <dbReference type="NCBI Taxonomy" id="543527"/>
    <lineage>
        <taxon>Bacteria</taxon>
        <taxon>Bacillati</taxon>
        <taxon>Actinomycetota</taxon>
        <taxon>Actinomycetes</taxon>
        <taxon>Pseudonocardiales</taxon>
        <taxon>Pseudonocardiaceae</taxon>
        <taxon>Saccharothrix</taxon>
    </lineage>
</organism>
<dbReference type="Gene3D" id="1.25.40.10">
    <property type="entry name" value="Tetratricopeptide repeat domain"/>
    <property type="match status" value="2"/>
</dbReference>
<dbReference type="SUPFAM" id="SSF46894">
    <property type="entry name" value="C-terminal effector domain of the bipartite response regulators"/>
    <property type="match status" value="1"/>
</dbReference>
<evidence type="ECO:0000256" key="3">
    <source>
        <dbReference type="ARBA" id="ARBA00023125"/>
    </source>
</evidence>
<dbReference type="EMBL" id="RBXR01000001">
    <property type="protein sequence ID" value="RKT74855.1"/>
    <property type="molecule type" value="Genomic_DNA"/>
</dbReference>
<comment type="caution">
    <text evidence="9">The sequence shown here is derived from an EMBL/GenBank/DDBJ whole genome shotgun (WGS) entry which is preliminary data.</text>
</comment>
<dbReference type="Gene3D" id="1.10.10.10">
    <property type="entry name" value="Winged helix-like DNA-binding domain superfamily/Winged helix DNA-binding domain"/>
    <property type="match status" value="1"/>
</dbReference>
<evidence type="ECO:0000256" key="7">
    <source>
        <dbReference type="SAM" id="MobiDB-lite"/>
    </source>
</evidence>
<gene>
    <name evidence="9" type="ORF">DFJ66_8229</name>
</gene>
<dbReference type="Gene3D" id="3.40.50.300">
    <property type="entry name" value="P-loop containing nucleotide triphosphate hydrolases"/>
    <property type="match status" value="1"/>
</dbReference>
<dbReference type="GO" id="GO:0043531">
    <property type="term" value="F:ADP binding"/>
    <property type="evidence" value="ECO:0007669"/>
    <property type="project" value="InterPro"/>
</dbReference>
<dbReference type="InterPro" id="IPR001867">
    <property type="entry name" value="OmpR/PhoB-type_DNA-bd"/>
</dbReference>
<keyword evidence="2" id="KW-0805">Transcription regulation</keyword>